<dbReference type="Proteomes" id="UP001054945">
    <property type="component" value="Unassembled WGS sequence"/>
</dbReference>
<organism evidence="1 2">
    <name type="scientific">Caerostris extrusa</name>
    <name type="common">Bark spider</name>
    <name type="synonym">Caerostris bankana</name>
    <dbReference type="NCBI Taxonomy" id="172846"/>
    <lineage>
        <taxon>Eukaryota</taxon>
        <taxon>Metazoa</taxon>
        <taxon>Ecdysozoa</taxon>
        <taxon>Arthropoda</taxon>
        <taxon>Chelicerata</taxon>
        <taxon>Arachnida</taxon>
        <taxon>Araneae</taxon>
        <taxon>Araneomorphae</taxon>
        <taxon>Entelegynae</taxon>
        <taxon>Araneoidea</taxon>
        <taxon>Araneidae</taxon>
        <taxon>Caerostris</taxon>
    </lineage>
</organism>
<sequence>MDDALIPLYMDSRFSLSSYADRSLAHTSLVAPLFPAVLRVWDDLATRLSVCKSFKVMSSSNPSSSDVNYSSRLCLKGQTIDDVFVYLFGDKIGKESSSESLSRLMTFSQASLDLFFNVSDAYLVSRRHRRLFFIFKVLLTDLLCTGLRPLPANSPAQTPCYDYSAEATQIFTGQFSAWCDPIFFPEASLIEDDAELHNQAKDAGIFVFFLRLFFCTSFFTRCPPPFSSPPRQLGIFFRCHDLTQFLPKLCQFSVLNMINFVLGCAFRPRIDEYMVLRHG</sequence>
<comment type="caution">
    <text evidence="1">The sequence shown here is derived from an EMBL/GenBank/DDBJ whole genome shotgun (WGS) entry which is preliminary data.</text>
</comment>
<gene>
    <name evidence="1" type="ORF">CEXT_586541</name>
</gene>
<dbReference type="AlphaFoldDB" id="A0AAV4RBJ6"/>
<proteinExistence type="predicted"/>
<evidence type="ECO:0000313" key="1">
    <source>
        <dbReference type="EMBL" id="GIY18835.1"/>
    </source>
</evidence>
<accession>A0AAV4RBJ6</accession>
<protein>
    <submittedName>
        <fullName evidence="1">Uncharacterized protein</fullName>
    </submittedName>
</protein>
<keyword evidence="2" id="KW-1185">Reference proteome</keyword>
<name>A0AAV4RBJ6_CAEEX</name>
<reference evidence="1 2" key="1">
    <citation type="submission" date="2021-06" db="EMBL/GenBank/DDBJ databases">
        <title>Caerostris extrusa draft genome.</title>
        <authorList>
            <person name="Kono N."/>
            <person name="Arakawa K."/>
        </authorList>
    </citation>
    <scope>NUCLEOTIDE SEQUENCE [LARGE SCALE GENOMIC DNA]</scope>
</reference>
<evidence type="ECO:0000313" key="2">
    <source>
        <dbReference type="Proteomes" id="UP001054945"/>
    </source>
</evidence>
<dbReference type="EMBL" id="BPLR01007679">
    <property type="protein sequence ID" value="GIY18835.1"/>
    <property type="molecule type" value="Genomic_DNA"/>
</dbReference>